<sequence length="174" mass="18558">MNRDFRKASIALAVGTVATATSLAGAAPASAGATFELLTFNGLSGKCLAIAEGSTANGARAIQWTCNGKAEQRWHWSNGRLVNEKSGKCLAIGNDSEAAGAPAIQWTCGPGLEQRWYEWSQGPKEGWSFENANSGLWLAIAKASGNNGAAAIQWHAPRDLIWKYEQLWAQHVVS</sequence>
<dbReference type="RefSeq" id="WP_344874786.1">
    <property type="nucleotide sequence ID" value="NZ_BAAAZP010000027.1"/>
</dbReference>
<accession>A0ABP7BDM1</accession>
<dbReference type="EMBL" id="BAAAZP010000027">
    <property type="protein sequence ID" value="GAA3654853.1"/>
    <property type="molecule type" value="Genomic_DNA"/>
</dbReference>
<dbReference type="InterPro" id="IPR035992">
    <property type="entry name" value="Ricin_B-like_lectins"/>
</dbReference>
<feature type="signal peptide" evidence="1">
    <location>
        <begin position="1"/>
        <end position="26"/>
    </location>
</feature>
<dbReference type="Gene3D" id="2.80.10.50">
    <property type="match status" value="2"/>
</dbReference>
<dbReference type="SUPFAM" id="SSF50370">
    <property type="entry name" value="Ricin B-like lectins"/>
    <property type="match status" value="1"/>
</dbReference>
<dbReference type="InterPro" id="IPR000772">
    <property type="entry name" value="Ricin_B_lectin"/>
</dbReference>
<comment type="caution">
    <text evidence="3">The sequence shown here is derived from an EMBL/GenBank/DDBJ whole genome shotgun (WGS) entry which is preliminary data.</text>
</comment>
<dbReference type="CDD" id="cd00161">
    <property type="entry name" value="beta-trefoil_Ricin-like"/>
    <property type="match status" value="1"/>
</dbReference>
<evidence type="ECO:0000259" key="2">
    <source>
        <dbReference type="SMART" id="SM00458"/>
    </source>
</evidence>
<evidence type="ECO:0000256" key="1">
    <source>
        <dbReference type="SAM" id="SignalP"/>
    </source>
</evidence>
<organism evidence="3 4">
    <name type="scientific">Nonomuraea antimicrobica</name>
    <dbReference type="NCBI Taxonomy" id="561173"/>
    <lineage>
        <taxon>Bacteria</taxon>
        <taxon>Bacillati</taxon>
        <taxon>Actinomycetota</taxon>
        <taxon>Actinomycetes</taxon>
        <taxon>Streptosporangiales</taxon>
        <taxon>Streptosporangiaceae</taxon>
        <taxon>Nonomuraea</taxon>
    </lineage>
</organism>
<name>A0ABP7BDM1_9ACTN</name>
<dbReference type="Proteomes" id="UP001500902">
    <property type="component" value="Unassembled WGS sequence"/>
</dbReference>
<feature type="chain" id="PRO_5047240471" description="Ricin B lectin domain-containing protein" evidence="1">
    <location>
        <begin position="27"/>
        <end position="174"/>
    </location>
</feature>
<keyword evidence="4" id="KW-1185">Reference proteome</keyword>
<protein>
    <recommendedName>
        <fullName evidence="2">Ricin B lectin domain-containing protein</fullName>
    </recommendedName>
</protein>
<proteinExistence type="predicted"/>
<reference evidence="4" key="1">
    <citation type="journal article" date="2019" name="Int. J. Syst. Evol. Microbiol.">
        <title>The Global Catalogue of Microorganisms (GCM) 10K type strain sequencing project: providing services to taxonomists for standard genome sequencing and annotation.</title>
        <authorList>
            <consortium name="The Broad Institute Genomics Platform"/>
            <consortium name="The Broad Institute Genome Sequencing Center for Infectious Disease"/>
            <person name="Wu L."/>
            <person name="Ma J."/>
        </authorList>
    </citation>
    <scope>NUCLEOTIDE SEQUENCE [LARGE SCALE GENOMIC DNA]</scope>
    <source>
        <strain evidence="4">JCM 16904</strain>
    </source>
</reference>
<feature type="domain" description="Ricin B lectin" evidence="2">
    <location>
        <begin position="34"/>
        <end position="157"/>
    </location>
</feature>
<dbReference type="Pfam" id="PF14200">
    <property type="entry name" value="RicinB_lectin_2"/>
    <property type="match status" value="2"/>
</dbReference>
<evidence type="ECO:0000313" key="3">
    <source>
        <dbReference type="EMBL" id="GAA3654853.1"/>
    </source>
</evidence>
<dbReference type="PROSITE" id="PS50231">
    <property type="entry name" value="RICIN_B_LECTIN"/>
    <property type="match status" value="1"/>
</dbReference>
<dbReference type="SMART" id="SM00458">
    <property type="entry name" value="RICIN"/>
    <property type="match status" value="1"/>
</dbReference>
<evidence type="ECO:0000313" key="4">
    <source>
        <dbReference type="Proteomes" id="UP001500902"/>
    </source>
</evidence>
<gene>
    <name evidence="3" type="ORF">GCM10022224_017340</name>
</gene>
<keyword evidence="1" id="KW-0732">Signal</keyword>